<dbReference type="GO" id="GO:0015891">
    <property type="term" value="P:siderophore transport"/>
    <property type="evidence" value="ECO:0007669"/>
    <property type="project" value="InterPro"/>
</dbReference>
<keyword evidence="5 10" id="KW-0812">Transmembrane</keyword>
<dbReference type="NCBIfam" id="TIGR01783">
    <property type="entry name" value="TonB-siderophor"/>
    <property type="match status" value="1"/>
</dbReference>
<feature type="chain" id="PRO_5008004575" evidence="12">
    <location>
        <begin position="28"/>
        <end position="713"/>
    </location>
</feature>
<reference evidence="15 16" key="1">
    <citation type="submission" date="2016-04" db="EMBL/GenBank/DDBJ databases">
        <title>Complete Genome Sequence of Halotalea alkalilenta IHB B 13600.</title>
        <authorList>
            <person name="Swarnkar M.K."/>
            <person name="Sharma A."/>
            <person name="Kaushal K."/>
            <person name="Soni R."/>
            <person name="Rana S."/>
            <person name="Singh A.K."/>
            <person name="Gulati A."/>
        </authorList>
    </citation>
    <scope>NUCLEOTIDE SEQUENCE [LARGE SCALE GENOMIC DNA]</scope>
    <source>
        <strain evidence="15 16">IHB B 13600</strain>
    </source>
</reference>
<evidence type="ECO:0000256" key="12">
    <source>
        <dbReference type="SAM" id="SignalP"/>
    </source>
</evidence>
<gene>
    <name evidence="15" type="ORF">A5892_01715</name>
</gene>
<keyword evidence="12" id="KW-0732">Signal</keyword>
<feature type="domain" description="TonB-dependent receptor-like beta-barrel" evidence="13">
    <location>
        <begin position="238"/>
        <end position="681"/>
    </location>
</feature>
<evidence type="ECO:0000256" key="2">
    <source>
        <dbReference type="ARBA" id="ARBA00009810"/>
    </source>
</evidence>
<dbReference type="InterPro" id="IPR012910">
    <property type="entry name" value="Plug_dom"/>
</dbReference>
<comment type="subcellular location">
    <subcellularLocation>
        <location evidence="1 10">Cell outer membrane</location>
        <topology evidence="1 10">Multi-pass membrane protein</topology>
    </subcellularLocation>
</comment>
<dbReference type="Pfam" id="PF00593">
    <property type="entry name" value="TonB_dep_Rec_b-barrel"/>
    <property type="match status" value="1"/>
</dbReference>
<dbReference type="Pfam" id="PF07715">
    <property type="entry name" value="Plug"/>
    <property type="match status" value="1"/>
</dbReference>
<evidence type="ECO:0000256" key="7">
    <source>
        <dbReference type="ARBA" id="ARBA00023136"/>
    </source>
</evidence>
<name>A0A172YBF0_9GAMM</name>
<dbReference type="GO" id="GO:0009279">
    <property type="term" value="C:cell outer membrane"/>
    <property type="evidence" value="ECO:0007669"/>
    <property type="project" value="UniProtKB-SubCell"/>
</dbReference>
<dbReference type="PANTHER" id="PTHR32552:SF85">
    <property type="entry name" value="BLL7968 PROTEIN"/>
    <property type="match status" value="1"/>
</dbReference>
<dbReference type="CDD" id="cd01347">
    <property type="entry name" value="ligand_gated_channel"/>
    <property type="match status" value="1"/>
</dbReference>
<dbReference type="Proteomes" id="UP000077875">
    <property type="component" value="Chromosome"/>
</dbReference>
<evidence type="ECO:0000256" key="1">
    <source>
        <dbReference type="ARBA" id="ARBA00004571"/>
    </source>
</evidence>
<evidence type="ECO:0000256" key="6">
    <source>
        <dbReference type="ARBA" id="ARBA00023077"/>
    </source>
</evidence>
<dbReference type="PROSITE" id="PS52016">
    <property type="entry name" value="TONB_DEPENDENT_REC_3"/>
    <property type="match status" value="1"/>
</dbReference>
<keyword evidence="8 15" id="KW-0675">Receptor</keyword>
<evidence type="ECO:0000256" key="4">
    <source>
        <dbReference type="ARBA" id="ARBA00022452"/>
    </source>
</evidence>
<dbReference type="KEGG" id="haa:A5892_01715"/>
<keyword evidence="4 10" id="KW-1134">Transmembrane beta strand</keyword>
<dbReference type="PANTHER" id="PTHR32552">
    <property type="entry name" value="FERRICHROME IRON RECEPTOR-RELATED"/>
    <property type="match status" value="1"/>
</dbReference>
<evidence type="ECO:0000313" key="15">
    <source>
        <dbReference type="EMBL" id="ANF56335.1"/>
    </source>
</evidence>
<proteinExistence type="inferred from homology"/>
<dbReference type="InterPro" id="IPR000531">
    <property type="entry name" value="Beta-barrel_TonB"/>
</dbReference>
<dbReference type="InterPro" id="IPR010105">
    <property type="entry name" value="TonB_sidphr_rcpt"/>
</dbReference>
<feature type="domain" description="TonB-dependent receptor plug" evidence="14">
    <location>
        <begin position="71"/>
        <end position="167"/>
    </location>
</feature>
<evidence type="ECO:0000256" key="10">
    <source>
        <dbReference type="PROSITE-ProRule" id="PRU01360"/>
    </source>
</evidence>
<evidence type="ECO:0000256" key="9">
    <source>
        <dbReference type="ARBA" id="ARBA00023237"/>
    </source>
</evidence>
<accession>A0A172YBF0</accession>
<dbReference type="GO" id="GO:0015344">
    <property type="term" value="F:siderophore uptake transmembrane transporter activity"/>
    <property type="evidence" value="ECO:0007669"/>
    <property type="project" value="TreeGrafter"/>
</dbReference>
<evidence type="ECO:0000256" key="5">
    <source>
        <dbReference type="ARBA" id="ARBA00022692"/>
    </source>
</evidence>
<feature type="signal peptide" evidence="12">
    <location>
        <begin position="1"/>
        <end position="27"/>
    </location>
</feature>
<protein>
    <submittedName>
        <fullName evidence="15">TonB-dependent receptor</fullName>
    </submittedName>
</protein>
<dbReference type="STRING" id="376489.A5892_01715"/>
<dbReference type="InterPro" id="IPR039426">
    <property type="entry name" value="TonB-dep_rcpt-like"/>
</dbReference>
<sequence length="713" mass="79132">MEPISKRLAICSAGLFGAALGVPAAVAQEVADVAQLPTLRVSESYGGTGATSYRSGYSSTGDKMDVPNLQQSRTVDTVSAQVIEDQAPQTMEDLIKFVPGVAVGNNFGGTQDGLLKRGFGNTDDGGTLLDGVRMPVGRSFQAVTTERVEFLKGPASLFYGMQEPGGVINVITKKPLYQWQRILGGSLSSHGGGDAYFDVTGPLKETGWALRVIGQGKNEDYWRNFGDNKQQLFAPSLSYEGEDLSFLLAYQYLDYDNTLDRGAVIQDGHYVGSRDKRLDEPWTASKGIRQVVSSTTEYRFDQDSRVKLTLGWNQDHYNDYQADPRGYNTETGELSRRFRRNTGADRENVYVALDWIASRQWLDMEHELLVGVDYDLRRDVSGDFIDGPVVGGFFPDHPEYGRLDPEGPVNPNNSDNYQRISGNAFYFKDNIHLNDRWILAPGLRYQHYDVKIGGHQPFVVSTDESDAKLLPFIGLVYQARSDLSLYANYSQSYRPNEFTPGSTVEGSYEPETGRQYELGAKYDNGGWTTQLALFDIRKENVQQVAGEDDAGNTLQRLAGEVSSRGIEWSLSGQLSEDWSLLANYAYTDAKIEKDTPQTEGNQLFNVPRNAAGAYLAYDLPAEVLDGRMRIGAGARYVGKRYGNLDNSFTLPAYTSVDAFVSWKTPRLLGNETSLQLNVTNLTDREYFVSSGGNPNRVSWGEGRTLRLKGEIRF</sequence>
<evidence type="ECO:0000259" key="13">
    <source>
        <dbReference type="Pfam" id="PF00593"/>
    </source>
</evidence>
<keyword evidence="7 10" id="KW-0472">Membrane</keyword>
<dbReference type="EMBL" id="CP015243">
    <property type="protein sequence ID" value="ANF56335.1"/>
    <property type="molecule type" value="Genomic_DNA"/>
</dbReference>
<dbReference type="GO" id="GO:0038023">
    <property type="term" value="F:signaling receptor activity"/>
    <property type="evidence" value="ECO:0007669"/>
    <property type="project" value="InterPro"/>
</dbReference>
<organism evidence="15 16">
    <name type="scientific">Halotalea alkalilenta</name>
    <dbReference type="NCBI Taxonomy" id="376489"/>
    <lineage>
        <taxon>Bacteria</taxon>
        <taxon>Pseudomonadati</taxon>
        <taxon>Pseudomonadota</taxon>
        <taxon>Gammaproteobacteria</taxon>
        <taxon>Oceanospirillales</taxon>
        <taxon>Halomonadaceae</taxon>
        <taxon>Halotalea</taxon>
    </lineage>
</organism>
<dbReference type="InterPro" id="IPR036942">
    <property type="entry name" value="Beta-barrel_TonB_sf"/>
</dbReference>
<dbReference type="SUPFAM" id="SSF56935">
    <property type="entry name" value="Porins"/>
    <property type="match status" value="1"/>
</dbReference>
<keyword evidence="9 10" id="KW-0998">Cell outer membrane</keyword>
<evidence type="ECO:0000259" key="14">
    <source>
        <dbReference type="Pfam" id="PF07715"/>
    </source>
</evidence>
<evidence type="ECO:0000256" key="11">
    <source>
        <dbReference type="RuleBase" id="RU003357"/>
    </source>
</evidence>
<keyword evidence="6 11" id="KW-0798">TonB box</keyword>
<evidence type="ECO:0000313" key="16">
    <source>
        <dbReference type="Proteomes" id="UP000077875"/>
    </source>
</evidence>
<dbReference type="Gene3D" id="2.40.170.20">
    <property type="entry name" value="TonB-dependent receptor, beta-barrel domain"/>
    <property type="match status" value="1"/>
</dbReference>
<dbReference type="RefSeq" id="WP_082890217.1">
    <property type="nucleotide sequence ID" value="NZ_CP015243.1"/>
</dbReference>
<dbReference type="InterPro" id="IPR037066">
    <property type="entry name" value="Plug_dom_sf"/>
</dbReference>
<comment type="similarity">
    <text evidence="2 10 11">Belongs to the TonB-dependent receptor family.</text>
</comment>
<evidence type="ECO:0000256" key="8">
    <source>
        <dbReference type="ARBA" id="ARBA00023170"/>
    </source>
</evidence>
<dbReference type="AlphaFoldDB" id="A0A172YBF0"/>
<keyword evidence="3 10" id="KW-0813">Transport</keyword>
<dbReference type="Gene3D" id="2.170.130.10">
    <property type="entry name" value="TonB-dependent receptor, plug domain"/>
    <property type="match status" value="1"/>
</dbReference>
<keyword evidence="16" id="KW-1185">Reference proteome</keyword>
<evidence type="ECO:0000256" key="3">
    <source>
        <dbReference type="ARBA" id="ARBA00022448"/>
    </source>
</evidence>